<dbReference type="CDD" id="cd00085">
    <property type="entry name" value="HNHc"/>
    <property type="match status" value="1"/>
</dbReference>
<organism evidence="2 3">
    <name type="scientific">Halomonas saccharevitans</name>
    <dbReference type="NCBI Taxonomy" id="416872"/>
    <lineage>
        <taxon>Bacteria</taxon>
        <taxon>Pseudomonadati</taxon>
        <taxon>Pseudomonadota</taxon>
        <taxon>Gammaproteobacteria</taxon>
        <taxon>Oceanospirillales</taxon>
        <taxon>Halomonadaceae</taxon>
        <taxon>Halomonas</taxon>
    </lineage>
</organism>
<name>A0A1I7BPB6_9GAMM</name>
<evidence type="ECO:0000259" key="1">
    <source>
        <dbReference type="Pfam" id="PF01844"/>
    </source>
</evidence>
<protein>
    <submittedName>
        <fullName evidence="2">5-methylcytosine-specific restriction enzyme A</fullName>
    </submittedName>
</protein>
<dbReference type="AlphaFoldDB" id="A0A1I7BPB6"/>
<accession>A0A1I7BPB6</accession>
<reference evidence="2 3" key="1">
    <citation type="submission" date="2016-10" db="EMBL/GenBank/DDBJ databases">
        <authorList>
            <person name="de Groot N.N."/>
        </authorList>
    </citation>
    <scope>NUCLEOTIDE SEQUENCE [LARGE SCALE GENOMIC DNA]</scope>
    <source>
        <strain evidence="2 3">CGMCC 1.6493</strain>
    </source>
</reference>
<gene>
    <name evidence="2" type="ORF">SAMN04487956_12844</name>
</gene>
<dbReference type="EMBL" id="FPAQ01000028">
    <property type="protein sequence ID" value="SFT88961.1"/>
    <property type="molecule type" value="Genomic_DNA"/>
</dbReference>
<evidence type="ECO:0000313" key="3">
    <source>
        <dbReference type="Proteomes" id="UP000199594"/>
    </source>
</evidence>
<dbReference type="GO" id="GO:0004519">
    <property type="term" value="F:endonuclease activity"/>
    <property type="evidence" value="ECO:0007669"/>
    <property type="project" value="InterPro"/>
</dbReference>
<dbReference type="GO" id="GO:0003676">
    <property type="term" value="F:nucleic acid binding"/>
    <property type="evidence" value="ECO:0007669"/>
    <property type="project" value="InterPro"/>
</dbReference>
<dbReference type="InterPro" id="IPR003615">
    <property type="entry name" value="HNH_nuc"/>
</dbReference>
<dbReference type="Proteomes" id="UP000199594">
    <property type="component" value="Unassembled WGS sequence"/>
</dbReference>
<dbReference type="GO" id="GO:0008270">
    <property type="term" value="F:zinc ion binding"/>
    <property type="evidence" value="ECO:0007669"/>
    <property type="project" value="InterPro"/>
</dbReference>
<dbReference type="InterPro" id="IPR002711">
    <property type="entry name" value="HNH"/>
</dbReference>
<proteinExistence type="predicted"/>
<sequence>METIESLEEIAANLLEFDRYRISSDAGERAFYAQRLRLGKIFGCMVVNGRLLFGPSRFIGYKSNTMTKHIAFDGKSGSVTTPRISSVLGAGHGPDAKAEDEYRALCAEVGAEPSSKIRTYWRLPTVNGATAHAKTRGEEGFPDEVGEYFEGASKMVRVNVHERDPRARRECIAHYGCACVVCGLEFGRIYGPIGEGFIHVHHVTPLSKRSGEHMVNPVDDLRPVCPNCHAMIHTSDPPFTVEELRELIEEAAVRARPNKALEPTR</sequence>
<feature type="domain" description="HNH" evidence="1">
    <location>
        <begin position="179"/>
        <end position="234"/>
    </location>
</feature>
<dbReference type="Pfam" id="PF01844">
    <property type="entry name" value="HNH"/>
    <property type="match status" value="1"/>
</dbReference>
<dbReference type="Gene3D" id="1.10.30.50">
    <property type="match status" value="1"/>
</dbReference>
<evidence type="ECO:0000313" key="2">
    <source>
        <dbReference type="EMBL" id="SFT88961.1"/>
    </source>
</evidence>